<accession>A0A8J3X505</accession>
<evidence type="ECO:0000313" key="2">
    <source>
        <dbReference type="Proteomes" id="UP000650628"/>
    </source>
</evidence>
<dbReference type="Proteomes" id="UP000650628">
    <property type="component" value="Unassembled WGS sequence"/>
</dbReference>
<comment type="caution">
    <text evidence="1">The sequence shown here is derived from an EMBL/GenBank/DDBJ whole genome shotgun (WGS) entry which is preliminary data.</text>
</comment>
<reference evidence="1 2" key="1">
    <citation type="submission" date="2021-01" db="EMBL/GenBank/DDBJ databases">
        <title>Whole genome shotgun sequence of Planotetraspora mira NBRC 15435.</title>
        <authorList>
            <person name="Komaki H."/>
            <person name="Tamura T."/>
        </authorList>
    </citation>
    <scope>NUCLEOTIDE SEQUENCE [LARGE SCALE GENOMIC DNA]</scope>
    <source>
        <strain evidence="1 2">NBRC 15435</strain>
    </source>
</reference>
<gene>
    <name evidence="1" type="ORF">Pmi06nite_16790</name>
</gene>
<dbReference type="EMBL" id="BOOO01000008">
    <property type="protein sequence ID" value="GII28237.1"/>
    <property type="molecule type" value="Genomic_DNA"/>
</dbReference>
<evidence type="ECO:0000313" key="1">
    <source>
        <dbReference type="EMBL" id="GII28237.1"/>
    </source>
</evidence>
<sequence length="61" mass="6612">MPSAYSLTEIPVPPRILRFIECCLQQIVFGDTDTASATPPTAHQAWLNLGLSEPLIAEADT</sequence>
<name>A0A8J3X505_9ACTN</name>
<keyword evidence="2" id="KW-1185">Reference proteome</keyword>
<proteinExistence type="predicted"/>
<protein>
    <submittedName>
        <fullName evidence="1">Uncharacterized protein</fullName>
    </submittedName>
</protein>
<dbReference type="AlphaFoldDB" id="A0A8J3X505"/>
<organism evidence="1 2">
    <name type="scientific">Planotetraspora mira</name>
    <dbReference type="NCBI Taxonomy" id="58121"/>
    <lineage>
        <taxon>Bacteria</taxon>
        <taxon>Bacillati</taxon>
        <taxon>Actinomycetota</taxon>
        <taxon>Actinomycetes</taxon>
        <taxon>Streptosporangiales</taxon>
        <taxon>Streptosporangiaceae</taxon>
        <taxon>Planotetraspora</taxon>
    </lineage>
</organism>